<name>A0A3P6YCK2_HYMDI</name>
<organism evidence="1 2">
    <name type="scientific">Hymenolepis diminuta</name>
    <name type="common">Rat tapeworm</name>
    <dbReference type="NCBI Taxonomy" id="6216"/>
    <lineage>
        <taxon>Eukaryota</taxon>
        <taxon>Metazoa</taxon>
        <taxon>Spiralia</taxon>
        <taxon>Lophotrochozoa</taxon>
        <taxon>Platyhelminthes</taxon>
        <taxon>Cestoda</taxon>
        <taxon>Eucestoda</taxon>
        <taxon>Cyclophyllidea</taxon>
        <taxon>Hymenolepididae</taxon>
        <taxon>Hymenolepis</taxon>
    </lineage>
</organism>
<dbReference type="AlphaFoldDB" id="A0A3P6YCK2"/>
<dbReference type="Proteomes" id="UP000274504">
    <property type="component" value="Unassembled WGS sequence"/>
</dbReference>
<proteinExistence type="predicted"/>
<protein>
    <submittedName>
        <fullName evidence="1">Uncharacterized protein</fullName>
    </submittedName>
</protein>
<evidence type="ECO:0000313" key="2">
    <source>
        <dbReference type="Proteomes" id="UP000274504"/>
    </source>
</evidence>
<reference evidence="1 2" key="1">
    <citation type="submission" date="2018-11" db="EMBL/GenBank/DDBJ databases">
        <authorList>
            <consortium name="Pathogen Informatics"/>
        </authorList>
    </citation>
    <scope>NUCLEOTIDE SEQUENCE [LARGE SCALE GENOMIC DNA]</scope>
</reference>
<sequence>MWRCNLHKMFHRSSLALERCCKNIEIVIGMPLISEDIGLPMLNSMRGIWRSIGIICIRNTSVLNNMTRSTTDNRSVHVRLMDISVGVGYESGVGFQAGTASLVGS</sequence>
<accession>A0A3P6YCK2</accession>
<evidence type="ECO:0000313" key="1">
    <source>
        <dbReference type="EMBL" id="VDL24074.1"/>
    </source>
</evidence>
<gene>
    <name evidence="1" type="ORF">HDID_LOCUS2930</name>
</gene>
<dbReference type="EMBL" id="UYSG01000795">
    <property type="protein sequence ID" value="VDL24074.1"/>
    <property type="molecule type" value="Genomic_DNA"/>
</dbReference>